<protein>
    <submittedName>
        <fullName evidence="1">Uncharacterized protein</fullName>
    </submittedName>
</protein>
<dbReference type="Proteomes" id="UP000032266">
    <property type="component" value="Chromosome"/>
</dbReference>
<gene>
    <name evidence="1" type="ORF">YC6258_05663</name>
</gene>
<accession>A0A0C5VU50</accession>
<dbReference type="AlphaFoldDB" id="A0A0C5VU50"/>
<dbReference type="KEGG" id="gsn:YC6258_05663"/>
<evidence type="ECO:0000313" key="2">
    <source>
        <dbReference type="Proteomes" id="UP000032266"/>
    </source>
</evidence>
<name>A0A0C5VU50_9GAMM</name>
<proteinExistence type="predicted"/>
<organism evidence="1 2">
    <name type="scientific">Gynuella sunshinyii YC6258</name>
    <dbReference type="NCBI Taxonomy" id="1445510"/>
    <lineage>
        <taxon>Bacteria</taxon>
        <taxon>Pseudomonadati</taxon>
        <taxon>Pseudomonadota</taxon>
        <taxon>Gammaproteobacteria</taxon>
        <taxon>Oceanospirillales</taxon>
        <taxon>Saccharospirillaceae</taxon>
        <taxon>Gynuella</taxon>
    </lineage>
</organism>
<dbReference type="HOGENOM" id="CLU_2569065_0_0_6"/>
<keyword evidence="2" id="KW-1185">Reference proteome</keyword>
<reference evidence="1 2" key="1">
    <citation type="submission" date="2014-01" db="EMBL/GenBank/DDBJ databases">
        <title>Full genme sequencing of cellulolytic bacterium Gynuella sunshinyii YC6258T gen. nov., sp. nov.</title>
        <authorList>
            <person name="Khan H."/>
            <person name="Chung E.J."/>
            <person name="Chung Y.R."/>
        </authorList>
    </citation>
    <scope>NUCLEOTIDE SEQUENCE [LARGE SCALE GENOMIC DNA]</scope>
    <source>
        <strain evidence="1 2">YC6258</strain>
    </source>
</reference>
<evidence type="ECO:0000313" key="1">
    <source>
        <dbReference type="EMBL" id="AJQ97691.1"/>
    </source>
</evidence>
<dbReference type="EMBL" id="CP007142">
    <property type="protein sequence ID" value="AJQ97691.1"/>
    <property type="molecule type" value="Genomic_DNA"/>
</dbReference>
<dbReference type="STRING" id="1445510.YC6258_05663"/>
<sequence length="81" mass="9741">MMLYAPKLEKWLHADLFYQSYDRHGSMSYEAQTRLVTDHYPDATIKYLYLTQGHHDAMSHQDEDFWVFVDPVAERILVCWD</sequence>